<dbReference type="InterPro" id="IPR006683">
    <property type="entry name" value="Thioestr_dom"/>
</dbReference>
<dbReference type="SUPFAM" id="SSF54637">
    <property type="entry name" value="Thioesterase/thiol ester dehydrase-isomerase"/>
    <property type="match status" value="1"/>
</dbReference>
<dbReference type="Gene3D" id="3.10.129.10">
    <property type="entry name" value="Hotdog Thioesterase"/>
    <property type="match status" value="1"/>
</dbReference>
<dbReference type="Proteomes" id="UP000049979">
    <property type="component" value="Unassembled WGS sequence"/>
</dbReference>
<dbReference type="InterPro" id="IPR052723">
    <property type="entry name" value="Acyl-CoA_thioesterase_PaaI"/>
</dbReference>
<evidence type="ECO:0000313" key="4">
    <source>
        <dbReference type="EMBL" id="CRL41636.1"/>
    </source>
</evidence>
<dbReference type="CDD" id="cd03443">
    <property type="entry name" value="PaaI_thioesterase"/>
    <property type="match status" value="1"/>
</dbReference>
<dbReference type="Pfam" id="PF03061">
    <property type="entry name" value="4HBT"/>
    <property type="match status" value="1"/>
</dbReference>
<dbReference type="EMBL" id="CVRR01000048">
    <property type="protein sequence ID" value="CRL41636.1"/>
    <property type="molecule type" value="Genomic_DNA"/>
</dbReference>
<feature type="domain" description="Thioesterase" evidence="3">
    <location>
        <begin position="72"/>
        <end position="145"/>
    </location>
</feature>
<organism evidence="4 5">
    <name type="scientific">Roseburia faecis</name>
    <dbReference type="NCBI Taxonomy" id="301302"/>
    <lineage>
        <taxon>Bacteria</taxon>
        <taxon>Bacillati</taxon>
        <taxon>Bacillota</taxon>
        <taxon>Clostridia</taxon>
        <taxon>Lachnospirales</taxon>
        <taxon>Lachnospiraceae</taxon>
        <taxon>Roseburia</taxon>
    </lineage>
</organism>
<evidence type="ECO:0000256" key="2">
    <source>
        <dbReference type="SAM" id="MobiDB-lite"/>
    </source>
</evidence>
<dbReference type="PANTHER" id="PTHR42856">
    <property type="entry name" value="ACYL-COENZYME A THIOESTERASE PAAI"/>
    <property type="match status" value="1"/>
</dbReference>
<name>A0A0M6WVP5_9FIRM</name>
<accession>A0A0M6WVP5</accession>
<feature type="region of interest" description="Disordered" evidence="2">
    <location>
        <begin position="1"/>
        <end position="31"/>
    </location>
</feature>
<evidence type="ECO:0000256" key="1">
    <source>
        <dbReference type="ARBA" id="ARBA00022801"/>
    </source>
</evidence>
<gene>
    <name evidence="4" type="ORF">M72_13101</name>
</gene>
<dbReference type="AlphaFoldDB" id="A0A0M6WVP5"/>
<dbReference type="InterPro" id="IPR029069">
    <property type="entry name" value="HotDog_dom_sf"/>
</dbReference>
<feature type="compositionally biased region" description="Low complexity" evidence="2">
    <location>
        <begin position="20"/>
        <end position="31"/>
    </location>
</feature>
<dbReference type="NCBIfam" id="TIGR00369">
    <property type="entry name" value="unchar_dom_1"/>
    <property type="match status" value="1"/>
</dbReference>
<proteinExistence type="predicted"/>
<dbReference type="OrthoDB" id="328435at2"/>
<protein>
    <recommendedName>
        <fullName evidence="3">Thioesterase domain-containing protein</fullName>
    </recommendedName>
</protein>
<evidence type="ECO:0000313" key="5">
    <source>
        <dbReference type="Proteomes" id="UP000049979"/>
    </source>
</evidence>
<dbReference type="GO" id="GO:0016289">
    <property type="term" value="F:acyl-CoA hydrolase activity"/>
    <property type="evidence" value="ECO:0007669"/>
    <property type="project" value="UniProtKB-ARBA"/>
</dbReference>
<dbReference type="RefSeq" id="WP_082413919.1">
    <property type="nucleotide sequence ID" value="NZ_CP173697.1"/>
</dbReference>
<keyword evidence="5" id="KW-1185">Reference proteome</keyword>
<sequence>MSKKHKHISATKTTEQKAVQQSQQPQELTPQKLNRLLEKNPFAQLLGMELLEVREGYAYGRMRMDEHFTNIYGGMHGGCAYALADTLAGLAASTYGNYVTTIDGKMNYLEAVKDTGYVYGEAEVQRQGGRIGVYTVKLMDENQRVLVTADFTYYRTGQAIDQQG</sequence>
<keyword evidence="1" id="KW-0378">Hydrolase</keyword>
<dbReference type="STRING" id="301302.ERS852420_01258"/>
<feature type="compositionally biased region" description="Polar residues" evidence="2">
    <location>
        <begin position="10"/>
        <end position="19"/>
    </location>
</feature>
<dbReference type="InterPro" id="IPR003736">
    <property type="entry name" value="PAAI_dom"/>
</dbReference>
<evidence type="ECO:0000259" key="3">
    <source>
        <dbReference type="Pfam" id="PF03061"/>
    </source>
</evidence>
<dbReference type="PANTHER" id="PTHR42856:SF1">
    <property type="entry name" value="ACYL-COENZYME A THIOESTERASE PAAI"/>
    <property type="match status" value="1"/>
</dbReference>
<reference evidence="5" key="1">
    <citation type="submission" date="2015-05" db="EMBL/GenBank/DDBJ databases">
        <authorList>
            <consortium name="Pathogen Informatics"/>
        </authorList>
    </citation>
    <scope>NUCLEOTIDE SEQUENCE [LARGE SCALE GENOMIC DNA]</scope>
    <source>
        <strain evidence="5">M72</strain>
    </source>
</reference>